<evidence type="ECO:0000256" key="1">
    <source>
        <dbReference type="SAM" id="MobiDB-lite"/>
    </source>
</evidence>
<dbReference type="EMBL" id="BMJA01000001">
    <property type="protein sequence ID" value="GGA20466.1"/>
    <property type="molecule type" value="Genomic_DNA"/>
</dbReference>
<feature type="region of interest" description="Disordered" evidence="1">
    <location>
        <begin position="549"/>
        <end position="575"/>
    </location>
</feature>
<organism evidence="5 6">
    <name type="scientific">Dyella nitratireducens</name>
    <dbReference type="NCBI Taxonomy" id="1849580"/>
    <lineage>
        <taxon>Bacteria</taxon>
        <taxon>Pseudomonadati</taxon>
        <taxon>Pseudomonadota</taxon>
        <taxon>Gammaproteobacteria</taxon>
        <taxon>Lysobacterales</taxon>
        <taxon>Rhodanobacteraceae</taxon>
        <taxon>Dyella</taxon>
    </lineage>
</organism>
<dbReference type="RefSeq" id="WP_188792747.1">
    <property type="nucleotide sequence ID" value="NZ_BMJA01000001.1"/>
</dbReference>
<keyword evidence="6" id="KW-1185">Reference proteome</keyword>
<evidence type="ECO:0000259" key="4">
    <source>
        <dbReference type="Pfam" id="PF23357"/>
    </source>
</evidence>
<evidence type="ECO:0000256" key="2">
    <source>
        <dbReference type="SAM" id="Phobius"/>
    </source>
</evidence>
<keyword evidence="2" id="KW-0812">Transmembrane</keyword>
<dbReference type="InterPro" id="IPR019196">
    <property type="entry name" value="ABC_transp_unknown"/>
</dbReference>
<dbReference type="InterPro" id="IPR055396">
    <property type="entry name" value="DUF7088"/>
</dbReference>
<proteinExistence type="predicted"/>
<feature type="transmembrane region" description="Helical" evidence="2">
    <location>
        <begin position="611"/>
        <end position="630"/>
    </location>
</feature>
<evidence type="ECO:0000259" key="3">
    <source>
        <dbReference type="Pfam" id="PF09822"/>
    </source>
</evidence>
<keyword evidence="2" id="KW-1133">Transmembrane helix</keyword>
<evidence type="ECO:0008006" key="7">
    <source>
        <dbReference type="Google" id="ProtNLM"/>
    </source>
</evidence>
<keyword evidence="2" id="KW-0472">Membrane</keyword>
<evidence type="ECO:0000313" key="6">
    <source>
        <dbReference type="Proteomes" id="UP000620046"/>
    </source>
</evidence>
<comment type="caution">
    <text evidence="5">The sequence shown here is derived from an EMBL/GenBank/DDBJ whole genome shotgun (WGS) entry which is preliminary data.</text>
</comment>
<dbReference type="Pfam" id="PF23357">
    <property type="entry name" value="DUF7088"/>
    <property type="match status" value="1"/>
</dbReference>
<name>A0ABQ1FMX7_9GAMM</name>
<reference evidence="6" key="1">
    <citation type="journal article" date="2019" name="Int. J. Syst. Evol. Microbiol.">
        <title>The Global Catalogue of Microorganisms (GCM) 10K type strain sequencing project: providing services to taxonomists for standard genome sequencing and annotation.</title>
        <authorList>
            <consortium name="The Broad Institute Genomics Platform"/>
            <consortium name="The Broad Institute Genome Sequencing Center for Infectious Disease"/>
            <person name="Wu L."/>
            <person name="Ma J."/>
        </authorList>
    </citation>
    <scope>NUCLEOTIDE SEQUENCE [LARGE SCALE GENOMIC DNA]</scope>
    <source>
        <strain evidence="6">CGMCC 1.15439</strain>
    </source>
</reference>
<sequence>MRGLPLRRRTVLISGLVALIVAYCSVALVTSRWLAPERFDLTQDGLYTLSPGTRQIVDNVHHPLWLTLYFSQHATKDMPQLRSYEQRVAEMLQEMVARSHGRIRLQIADPVPYSDDEASAEGNGLTPVNGGSNGERIFFGVVGTTRPPTNEAAADYLADYPQTKQGKQIDRTLSIPFFDLNRETFLEYDVAKLLYQLSEPEKPRIGVMTDLPVMGDPAQGTQPWEVMSQLQRLFDVQMIHTDKLKRIDKSIQVLLLIHPKNLPADVQYALDQYVLGGGHLVVFVDPFSESDPTPLVDDPTSATNNHSSNLPRLFADWGVSFNADQVVLDRARALPIELAGVNLAHPAMLGLGASELNRDDVITASLQRVNVSSSGHFDLLPDANARLIPLMQSTSDAEVVPTQRVIEATTNPSSLLDGYQPQNQNYVITARLRGQFVSAFPELAKQPGHIAKSAPNAEVILVADTDLLTDRLWVEAQNLFGLGQPMPSAFANNGDFISNMVDNLTGSSALLSIRGRSTSQRPFTRVQALRRAADRKFLQKERELEGELADTKRRLEELQPAKGTRDTSTSAEQKQEIEQFLQRQLEISKELRDVQHQLNAEIDALGTRLKVINIVMLPALITLVGLLYGWKRTRRNRRQRTG</sequence>
<dbReference type="Pfam" id="PF09822">
    <property type="entry name" value="ABC_transp_aux"/>
    <property type="match status" value="1"/>
</dbReference>
<feature type="domain" description="DUF7088" evidence="4">
    <location>
        <begin position="43"/>
        <end position="143"/>
    </location>
</feature>
<dbReference type="Proteomes" id="UP000620046">
    <property type="component" value="Unassembled WGS sequence"/>
</dbReference>
<feature type="domain" description="ABC-type uncharacterised transport system" evidence="3">
    <location>
        <begin position="202"/>
        <end position="500"/>
    </location>
</feature>
<feature type="compositionally biased region" description="Basic and acidic residues" evidence="1">
    <location>
        <begin position="549"/>
        <end position="565"/>
    </location>
</feature>
<evidence type="ECO:0000313" key="5">
    <source>
        <dbReference type="EMBL" id="GGA20466.1"/>
    </source>
</evidence>
<gene>
    <name evidence="5" type="ORF">GCM10010981_05680</name>
</gene>
<protein>
    <recommendedName>
        <fullName evidence="7">ABC transporter</fullName>
    </recommendedName>
</protein>
<accession>A0ABQ1FMX7</accession>